<keyword evidence="10" id="KW-1185">Reference proteome</keyword>
<evidence type="ECO:0000256" key="7">
    <source>
        <dbReference type="SAM" id="MobiDB-lite"/>
    </source>
</evidence>
<evidence type="ECO:0000256" key="4">
    <source>
        <dbReference type="ARBA" id="ARBA00023157"/>
    </source>
</evidence>
<keyword evidence="4" id="KW-1015">Disulfide bond</keyword>
<feature type="compositionally biased region" description="Low complexity" evidence="7">
    <location>
        <begin position="328"/>
        <end position="341"/>
    </location>
</feature>
<dbReference type="SUPFAM" id="SSF49899">
    <property type="entry name" value="Concanavalin A-like lectins/glucanases"/>
    <property type="match status" value="1"/>
</dbReference>
<feature type="region of interest" description="Disordered" evidence="7">
    <location>
        <begin position="583"/>
        <end position="819"/>
    </location>
</feature>
<dbReference type="OrthoDB" id="10037534at2759"/>
<feature type="compositionally biased region" description="Acidic residues" evidence="7">
    <location>
        <begin position="411"/>
        <end position="423"/>
    </location>
</feature>
<dbReference type="AlphaFoldDB" id="A0A4Z2F0C6"/>
<proteinExistence type="predicted"/>
<evidence type="ECO:0000313" key="10">
    <source>
        <dbReference type="Proteomes" id="UP000314294"/>
    </source>
</evidence>
<feature type="compositionally biased region" description="Low complexity" evidence="7">
    <location>
        <begin position="448"/>
        <end position="463"/>
    </location>
</feature>
<feature type="compositionally biased region" description="Low complexity" evidence="7">
    <location>
        <begin position="478"/>
        <end position="496"/>
    </location>
</feature>
<gene>
    <name evidence="9" type="primary">gpr126_2</name>
    <name evidence="9" type="ORF">EYF80_055177</name>
</gene>
<sequence length="819" mass="83152">MADEQEHGRRERERGERRGHAREWLFSYVALGGAEALSLGSDGSGMKLMVDGVVCPISSILSSAHFPSSMRPYCVLWTSSSGRVGVFFNGNYWAETCSSSSGRSVPPGGQFRLGGSHSFNGNIYNLRLWDYAMTAPQLAALGCGAVGNVIDWDNGHWSVPNGSARTDTGLSCTRASAAAGVTPPRPAGPATRSRRRRAVGSSTAPRAAAAAGLAPPPLGKASLVAGGAAPPTRGPGPRDSTPGLLGPAEPSRPRPAAPLPRPRGHSSSKTSLGFISTPLVWQGRRRPTGGRSTASPRTPRPPRPPRTPRIPLPITKPDPPDLQRARRTQTTVSSEETATSSPDPEAALSLPSQGPPAPQRRGGASGAKELSSSSSSSSVPSNRKNKHVSNWTGPPGPPGTPGTPGPPGTPGDEDSSGVPEEDGASTPDPGPWTSSSHTFAFPLDSHRSSSTSSTLLPQSSLFLASSEPGGDVGVSFQPSWSSPPSGSSPPFGSSPPSDVPSPSPHPPLPRHLDNRSPSSSPDPPLLPPFIWPSLSLAATLTPPFLHLPPISPASSLLPPPPLSAPIGSLWPSWPAVGLQQLATSLRPSSGPPTSLPLQRASPLPAGEAGLPEVFVSEGRDALAPPPGGSRVWASSGRADLVPTVTSPPPRPTPSSAPASAPPTVSPGGGSTSEEPVRGSGHLSAAGLQDSASETTGATEADRAEDASAEASRGAAAGRAQTPRLTVAPGAGGATATPSLRPGGNQHSGGALSPEPPGPRSTETPLPAGVSAGRRRSTVRPAPGPPAGAPAPCPCKPGSPAPCQCGRSAGNSTSHREQRL</sequence>
<dbReference type="InterPro" id="IPR051360">
    <property type="entry name" value="Neuronal_Pentraxin_Related"/>
</dbReference>
<evidence type="ECO:0000256" key="3">
    <source>
        <dbReference type="ARBA" id="ARBA00022837"/>
    </source>
</evidence>
<keyword evidence="5" id="KW-0325">Glycoprotein</keyword>
<comment type="cofactor">
    <cofactor evidence="1">
        <name>Ca(2+)</name>
        <dbReference type="ChEBI" id="CHEBI:29108"/>
    </cofactor>
</comment>
<feature type="compositionally biased region" description="Polar residues" evidence="7">
    <location>
        <begin position="265"/>
        <end position="274"/>
    </location>
</feature>
<protein>
    <submittedName>
        <fullName evidence="9">G-protein coupled receptor 126</fullName>
    </submittedName>
</protein>
<feature type="compositionally biased region" description="Low complexity" evidence="7">
    <location>
        <begin position="199"/>
        <end position="238"/>
    </location>
</feature>
<dbReference type="EMBL" id="SRLO01001916">
    <property type="protein sequence ID" value="TNN34657.1"/>
    <property type="molecule type" value="Genomic_DNA"/>
</dbReference>
<comment type="caution">
    <text evidence="6">Lacks conserved residue(s) required for the propagation of feature annotation.</text>
</comment>
<evidence type="ECO:0000256" key="6">
    <source>
        <dbReference type="PROSITE-ProRule" id="PRU01172"/>
    </source>
</evidence>
<feature type="compositionally biased region" description="Low complexity" evidence="7">
    <location>
        <begin position="708"/>
        <end position="719"/>
    </location>
</feature>
<dbReference type="InterPro" id="IPR013320">
    <property type="entry name" value="ConA-like_dom_sf"/>
</dbReference>
<evidence type="ECO:0000256" key="5">
    <source>
        <dbReference type="ARBA" id="ARBA00023180"/>
    </source>
</evidence>
<feature type="compositionally biased region" description="Pro residues" evidence="7">
    <location>
        <begin position="394"/>
        <end position="409"/>
    </location>
</feature>
<evidence type="ECO:0000256" key="2">
    <source>
        <dbReference type="ARBA" id="ARBA00022723"/>
    </source>
</evidence>
<reference evidence="9 10" key="1">
    <citation type="submission" date="2019-03" db="EMBL/GenBank/DDBJ databases">
        <title>First draft genome of Liparis tanakae, snailfish: a comprehensive survey of snailfish specific genes.</title>
        <authorList>
            <person name="Kim W."/>
            <person name="Song I."/>
            <person name="Jeong J.-H."/>
            <person name="Kim D."/>
            <person name="Kim S."/>
            <person name="Ryu S."/>
            <person name="Song J.Y."/>
            <person name="Lee S.K."/>
        </authorList>
    </citation>
    <scope>NUCLEOTIDE SEQUENCE [LARGE SCALE GENOMIC DNA]</scope>
    <source>
        <tissue evidence="9">Muscle</tissue>
    </source>
</reference>
<dbReference type="PANTHER" id="PTHR19277">
    <property type="entry name" value="PENTRAXIN"/>
    <property type="match status" value="1"/>
</dbReference>
<feature type="compositionally biased region" description="Pro residues" evidence="7">
    <location>
        <begin position="497"/>
        <end position="509"/>
    </location>
</feature>
<feature type="region of interest" description="Disordered" evidence="7">
    <location>
        <begin position="175"/>
        <end position="524"/>
    </location>
</feature>
<evidence type="ECO:0000313" key="9">
    <source>
        <dbReference type="EMBL" id="TNN34657.1"/>
    </source>
</evidence>
<feature type="compositionally biased region" description="Pro residues" evidence="7">
    <location>
        <begin position="781"/>
        <end position="799"/>
    </location>
</feature>
<keyword evidence="3" id="KW-0106">Calcium</keyword>
<dbReference type="GO" id="GO:0046872">
    <property type="term" value="F:metal ion binding"/>
    <property type="evidence" value="ECO:0007669"/>
    <property type="project" value="UniProtKB-KW"/>
</dbReference>
<dbReference type="Gene3D" id="2.60.120.200">
    <property type="match status" value="1"/>
</dbReference>
<dbReference type="PANTHER" id="PTHR19277:SF125">
    <property type="entry name" value="B6"/>
    <property type="match status" value="1"/>
</dbReference>
<keyword evidence="2" id="KW-0479">Metal-binding</keyword>
<dbReference type="PROSITE" id="PS51828">
    <property type="entry name" value="PTX_2"/>
    <property type="match status" value="1"/>
</dbReference>
<dbReference type="Proteomes" id="UP000314294">
    <property type="component" value="Unassembled WGS sequence"/>
</dbReference>
<feature type="compositionally biased region" description="Pro residues" evidence="7">
    <location>
        <begin position="645"/>
        <end position="664"/>
    </location>
</feature>
<organism evidence="9 10">
    <name type="scientific">Liparis tanakae</name>
    <name type="common">Tanaka's snailfish</name>
    <dbReference type="NCBI Taxonomy" id="230148"/>
    <lineage>
        <taxon>Eukaryota</taxon>
        <taxon>Metazoa</taxon>
        <taxon>Chordata</taxon>
        <taxon>Craniata</taxon>
        <taxon>Vertebrata</taxon>
        <taxon>Euteleostomi</taxon>
        <taxon>Actinopterygii</taxon>
        <taxon>Neopterygii</taxon>
        <taxon>Teleostei</taxon>
        <taxon>Neoteleostei</taxon>
        <taxon>Acanthomorphata</taxon>
        <taxon>Eupercaria</taxon>
        <taxon>Perciformes</taxon>
        <taxon>Cottioidei</taxon>
        <taxon>Cottales</taxon>
        <taxon>Liparidae</taxon>
        <taxon>Liparis</taxon>
    </lineage>
</organism>
<name>A0A4Z2F0C6_9TELE</name>
<feature type="domain" description="Pentraxin (PTX)" evidence="8">
    <location>
        <begin position="1"/>
        <end position="172"/>
    </location>
</feature>
<keyword evidence="9" id="KW-0675">Receptor</keyword>
<dbReference type="SMART" id="SM00159">
    <property type="entry name" value="PTX"/>
    <property type="match status" value="1"/>
</dbReference>
<accession>A0A4Z2F0C6</accession>
<feature type="compositionally biased region" description="Pro residues" evidence="7">
    <location>
        <begin position="298"/>
        <end position="317"/>
    </location>
</feature>
<evidence type="ECO:0000259" key="8">
    <source>
        <dbReference type="PROSITE" id="PS51828"/>
    </source>
</evidence>
<comment type="caution">
    <text evidence="9">The sequence shown here is derived from an EMBL/GenBank/DDBJ whole genome shotgun (WGS) entry which is preliminary data.</text>
</comment>
<dbReference type="InterPro" id="IPR001759">
    <property type="entry name" value="PTX_dom"/>
</dbReference>
<evidence type="ECO:0000256" key="1">
    <source>
        <dbReference type="ARBA" id="ARBA00001913"/>
    </source>
</evidence>